<dbReference type="Proteomes" id="UP001175001">
    <property type="component" value="Unassembled WGS sequence"/>
</dbReference>
<evidence type="ECO:0000256" key="1">
    <source>
        <dbReference type="SAM" id="MobiDB-lite"/>
    </source>
</evidence>
<dbReference type="EMBL" id="JAUJDW010000219">
    <property type="protein sequence ID" value="KAK0610312.1"/>
    <property type="molecule type" value="Genomic_DNA"/>
</dbReference>
<protein>
    <submittedName>
        <fullName evidence="2">Uncharacterized protein</fullName>
    </submittedName>
</protein>
<dbReference type="AlphaFoldDB" id="A0AA39TGR2"/>
<evidence type="ECO:0000313" key="2">
    <source>
        <dbReference type="EMBL" id="KAK0610312.1"/>
    </source>
</evidence>
<reference evidence="2" key="1">
    <citation type="submission" date="2023-06" db="EMBL/GenBank/DDBJ databases">
        <title>Multi-omics analyses reveal the molecular pathogenesis toolkit of Lasiodiplodia hormozganensis, a cross-kingdom pathogen.</title>
        <authorList>
            <person name="Felix C."/>
            <person name="Meneses R."/>
            <person name="Goncalves M.F.M."/>
            <person name="Tilleman L."/>
            <person name="Duarte A.S."/>
            <person name="Jorrin-Novo J.V."/>
            <person name="Van De Peer Y."/>
            <person name="Deforce D."/>
            <person name="Van Nieuwerburgh F."/>
            <person name="Esteves A.C."/>
            <person name="Alves A."/>
        </authorList>
    </citation>
    <scope>NUCLEOTIDE SEQUENCE</scope>
    <source>
        <strain evidence="2">CBS 339.90</strain>
    </source>
</reference>
<name>A0AA39TGR2_9PEZI</name>
<keyword evidence="3" id="KW-1185">Reference proteome</keyword>
<comment type="caution">
    <text evidence="2">The sequence shown here is derived from an EMBL/GenBank/DDBJ whole genome shotgun (WGS) entry which is preliminary data.</text>
</comment>
<proteinExistence type="predicted"/>
<feature type="compositionally biased region" description="Polar residues" evidence="1">
    <location>
        <begin position="1"/>
        <end position="25"/>
    </location>
</feature>
<accession>A0AA39TGR2</accession>
<feature type="region of interest" description="Disordered" evidence="1">
    <location>
        <begin position="1"/>
        <end position="49"/>
    </location>
</feature>
<sequence>MKATSSPPLSAGSTHASTNNASVSDCTKPKPTNAEGKTETDAQPIMGNKSRHARRFFAMKLKGLLSHDEDLLKKLEAIVSDEADLSDPDDPNDITVNEELRGWLGEDMNTRRRRAKRRVLQTQAHTQLVEDRLCDLEAKVRKLLKEPDPAFDDEDQNAFPPHERRITSLTWKDFNARLEVTAKRSSQWKHRPEIDLEPKSIIEVLNEEPRYTWAFALSDKYSPTAPEESQEPVSVVPESSDAIAVTVPYRIRIRSRLLLKVIKQLTHCRTTTGTYKHRMLLFPPFKLLITYNNEFRVGLKKLEDKHRGIEQGKYLVARHAKIWTS</sequence>
<evidence type="ECO:0000313" key="3">
    <source>
        <dbReference type="Proteomes" id="UP001175001"/>
    </source>
</evidence>
<gene>
    <name evidence="2" type="ORF">DIS24_g12063</name>
</gene>
<organism evidence="2 3">
    <name type="scientific">Lasiodiplodia hormozganensis</name>
    <dbReference type="NCBI Taxonomy" id="869390"/>
    <lineage>
        <taxon>Eukaryota</taxon>
        <taxon>Fungi</taxon>
        <taxon>Dikarya</taxon>
        <taxon>Ascomycota</taxon>
        <taxon>Pezizomycotina</taxon>
        <taxon>Dothideomycetes</taxon>
        <taxon>Dothideomycetes incertae sedis</taxon>
        <taxon>Botryosphaeriales</taxon>
        <taxon>Botryosphaeriaceae</taxon>
        <taxon>Lasiodiplodia</taxon>
    </lineage>
</organism>